<accession>A0A2A2KQA9</accession>
<feature type="signal peptide" evidence="1">
    <location>
        <begin position="1"/>
        <end position="31"/>
    </location>
</feature>
<sequence>MRVSLVLLHSLLRLLVVCTFCLFLLVDPVNADSLSCRPRPGGTPVPLGVFLVRRDGYPDMELPIRLALNYIHNHSCILDGFKLELMYKDTRVGSFRSISSFFFSSFLLLLLSGENPICALPPPFVFHFSCGLRVCVFELV</sequence>
<protein>
    <recommendedName>
        <fullName evidence="4">Receptor ligand binding region domain-containing protein</fullName>
    </recommendedName>
</protein>
<dbReference type="EMBL" id="LIAE01007949">
    <property type="protein sequence ID" value="PAV76151.1"/>
    <property type="molecule type" value="Genomic_DNA"/>
</dbReference>
<feature type="chain" id="PRO_5013127380" description="Receptor ligand binding region domain-containing protein" evidence="1">
    <location>
        <begin position="32"/>
        <end position="140"/>
    </location>
</feature>
<evidence type="ECO:0000256" key="1">
    <source>
        <dbReference type="SAM" id="SignalP"/>
    </source>
</evidence>
<dbReference type="STRING" id="2018661.A0A2A2KQA9"/>
<evidence type="ECO:0000313" key="3">
    <source>
        <dbReference type="Proteomes" id="UP000218231"/>
    </source>
</evidence>
<name>A0A2A2KQA9_9BILA</name>
<keyword evidence="1" id="KW-0732">Signal</keyword>
<dbReference type="OrthoDB" id="5853075at2759"/>
<gene>
    <name evidence="2" type="ORF">WR25_23451</name>
</gene>
<keyword evidence="3" id="KW-1185">Reference proteome</keyword>
<dbReference type="AlphaFoldDB" id="A0A2A2KQA9"/>
<reference evidence="2 3" key="1">
    <citation type="journal article" date="2017" name="Curr. Biol.">
        <title>Genome architecture and evolution of a unichromosomal asexual nematode.</title>
        <authorList>
            <person name="Fradin H."/>
            <person name="Zegar C."/>
            <person name="Gutwein M."/>
            <person name="Lucas J."/>
            <person name="Kovtun M."/>
            <person name="Corcoran D."/>
            <person name="Baugh L.R."/>
            <person name="Kiontke K."/>
            <person name="Gunsalus K."/>
            <person name="Fitch D.H."/>
            <person name="Piano F."/>
        </authorList>
    </citation>
    <scope>NUCLEOTIDE SEQUENCE [LARGE SCALE GENOMIC DNA]</scope>
    <source>
        <strain evidence="2">PF1309</strain>
    </source>
</reference>
<evidence type="ECO:0008006" key="4">
    <source>
        <dbReference type="Google" id="ProtNLM"/>
    </source>
</evidence>
<dbReference type="Proteomes" id="UP000218231">
    <property type="component" value="Unassembled WGS sequence"/>
</dbReference>
<proteinExistence type="predicted"/>
<comment type="caution">
    <text evidence="2">The sequence shown here is derived from an EMBL/GenBank/DDBJ whole genome shotgun (WGS) entry which is preliminary data.</text>
</comment>
<evidence type="ECO:0000313" key="2">
    <source>
        <dbReference type="EMBL" id="PAV76151.1"/>
    </source>
</evidence>
<organism evidence="2 3">
    <name type="scientific">Diploscapter pachys</name>
    <dbReference type="NCBI Taxonomy" id="2018661"/>
    <lineage>
        <taxon>Eukaryota</taxon>
        <taxon>Metazoa</taxon>
        <taxon>Ecdysozoa</taxon>
        <taxon>Nematoda</taxon>
        <taxon>Chromadorea</taxon>
        <taxon>Rhabditida</taxon>
        <taxon>Rhabditina</taxon>
        <taxon>Rhabditomorpha</taxon>
        <taxon>Rhabditoidea</taxon>
        <taxon>Rhabditidae</taxon>
        <taxon>Diploscapter</taxon>
    </lineage>
</organism>